<evidence type="ECO:0000313" key="3">
    <source>
        <dbReference type="Proteomes" id="UP000807342"/>
    </source>
</evidence>
<accession>A0A9P5X4Y4</accession>
<gene>
    <name evidence="2" type="ORF">P691DRAFT_844741</name>
</gene>
<feature type="region of interest" description="Disordered" evidence="1">
    <location>
        <begin position="141"/>
        <end position="165"/>
    </location>
</feature>
<sequence>MMTSLMVDGIERVNEYITGAALSSVGSRGLWTRKHTSLTSIARCTTNGYSKARRLGLRRANPGVLYSDDGSGAGMARQGLRCVRMRRARLLVRGEGRLGDIGTLTEDIQALTCSGAGTFGGGAFKSLSEGDLCEAGARFKPSQANGEDESIGGETGKVNGHQFEPGFRGELPSSLRWIC</sequence>
<keyword evidence="3" id="KW-1185">Reference proteome</keyword>
<protein>
    <submittedName>
        <fullName evidence="2">Uncharacterized protein</fullName>
    </submittedName>
</protein>
<dbReference type="EMBL" id="MU151546">
    <property type="protein sequence ID" value="KAF9442921.1"/>
    <property type="molecule type" value="Genomic_DNA"/>
</dbReference>
<comment type="caution">
    <text evidence="2">The sequence shown here is derived from an EMBL/GenBank/DDBJ whole genome shotgun (WGS) entry which is preliminary data.</text>
</comment>
<organism evidence="2 3">
    <name type="scientific">Macrolepiota fuliginosa MF-IS2</name>
    <dbReference type="NCBI Taxonomy" id="1400762"/>
    <lineage>
        <taxon>Eukaryota</taxon>
        <taxon>Fungi</taxon>
        <taxon>Dikarya</taxon>
        <taxon>Basidiomycota</taxon>
        <taxon>Agaricomycotina</taxon>
        <taxon>Agaricomycetes</taxon>
        <taxon>Agaricomycetidae</taxon>
        <taxon>Agaricales</taxon>
        <taxon>Agaricineae</taxon>
        <taxon>Agaricaceae</taxon>
        <taxon>Macrolepiota</taxon>
    </lineage>
</organism>
<proteinExistence type="predicted"/>
<evidence type="ECO:0000256" key="1">
    <source>
        <dbReference type="SAM" id="MobiDB-lite"/>
    </source>
</evidence>
<name>A0A9P5X4Y4_9AGAR</name>
<reference evidence="2" key="1">
    <citation type="submission" date="2020-11" db="EMBL/GenBank/DDBJ databases">
        <authorList>
            <consortium name="DOE Joint Genome Institute"/>
            <person name="Ahrendt S."/>
            <person name="Riley R."/>
            <person name="Andreopoulos W."/>
            <person name="Labutti K."/>
            <person name="Pangilinan J."/>
            <person name="Ruiz-Duenas F.J."/>
            <person name="Barrasa J.M."/>
            <person name="Sanchez-Garcia M."/>
            <person name="Camarero S."/>
            <person name="Miyauchi S."/>
            <person name="Serrano A."/>
            <person name="Linde D."/>
            <person name="Babiker R."/>
            <person name="Drula E."/>
            <person name="Ayuso-Fernandez I."/>
            <person name="Pacheco R."/>
            <person name="Padilla G."/>
            <person name="Ferreira P."/>
            <person name="Barriuso J."/>
            <person name="Kellner H."/>
            <person name="Castanera R."/>
            <person name="Alfaro M."/>
            <person name="Ramirez L."/>
            <person name="Pisabarro A.G."/>
            <person name="Kuo A."/>
            <person name="Tritt A."/>
            <person name="Lipzen A."/>
            <person name="He G."/>
            <person name="Yan M."/>
            <person name="Ng V."/>
            <person name="Cullen D."/>
            <person name="Martin F."/>
            <person name="Rosso M.-N."/>
            <person name="Henrissat B."/>
            <person name="Hibbett D."/>
            <person name="Martinez A.T."/>
            <person name="Grigoriev I.V."/>
        </authorList>
    </citation>
    <scope>NUCLEOTIDE SEQUENCE</scope>
    <source>
        <strain evidence="2">MF-IS2</strain>
    </source>
</reference>
<dbReference type="AlphaFoldDB" id="A0A9P5X4Y4"/>
<evidence type="ECO:0000313" key="2">
    <source>
        <dbReference type="EMBL" id="KAF9442921.1"/>
    </source>
</evidence>
<dbReference type="Proteomes" id="UP000807342">
    <property type="component" value="Unassembled WGS sequence"/>
</dbReference>